<gene>
    <name evidence="4" type="ORF">VFPBJ_00491</name>
    <name evidence="5" type="ORF">VFPFJ_00523</name>
</gene>
<dbReference type="SMART" id="SM00360">
    <property type="entry name" value="RRM"/>
    <property type="match status" value="2"/>
</dbReference>
<feature type="compositionally biased region" description="Polar residues" evidence="2">
    <location>
        <begin position="549"/>
        <end position="567"/>
    </location>
</feature>
<dbReference type="InterPro" id="IPR035979">
    <property type="entry name" value="RBD_domain_sf"/>
</dbReference>
<feature type="domain" description="RRM" evidence="3">
    <location>
        <begin position="324"/>
        <end position="405"/>
    </location>
</feature>
<dbReference type="Gene3D" id="3.30.70.330">
    <property type="match status" value="2"/>
</dbReference>
<dbReference type="PANTHER" id="PTHR23147">
    <property type="entry name" value="SERINE/ARGININE RICH SPLICING FACTOR"/>
    <property type="match status" value="1"/>
</dbReference>
<evidence type="ECO:0000313" key="4">
    <source>
        <dbReference type="EMBL" id="OAQ86451.1"/>
    </source>
</evidence>
<evidence type="ECO:0000256" key="2">
    <source>
        <dbReference type="SAM" id="MobiDB-lite"/>
    </source>
</evidence>
<evidence type="ECO:0000259" key="3">
    <source>
        <dbReference type="PROSITE" id="PS50102"/>
    </source>
</evidence>
<dbReference type="STRING" id="33203.A0A179HA98"/>
<feature type="compositionally biased region" description="Polar residues" evidence="2">
    <location>
        <begin position="650"/>
        <end position="676"/>
    </location>
</feature>
<reference evidence="4 6" key="1">
    <citation type="submission" date="2016-01" db="EMBL/GenBank/DDBJ databases">
        <title>Biosynthesis of antibiotic leucinostatins and their inhibition on Phytophthora in bio-control Purpureocillium lilacinum.</title>
        <authorList>
            <person name="Wang G."/>
            <person name="Liu Z."/>
            <person name="Lin R."/>
            <person name="Li E."/>
            <person name="Mao Z."/>
            <person name="Ling J."/>
            <person name="Yin W."/>
            <person name="Xie B."/>
        </authorList>
    </citation>
    <scope>NUCLEOTIDE SEQUENCE [LARGE SCALE GENOMIC DNA]</scope>
    <source>
        <strain evidence="4">PLBJ-1</strain>
        <strain evidence="5">PLFJ-1</strain>
    </source>
</reference>
<accession>A0A179HA98</accession>
<keyword evidence="1" id="KW-0694">RNA-binding</keyword>
<feature type="region of interest" description="Disordered" evidence="2">
    <location>
        <begin position="532"/>
        <end position="572"/>
    </location>
</feature>
<dbReference type="OMA" id="ACMFVAN"/>
<organism evidence="4 6">
    <name type="scientific">Purpureocillium lilacinum</name>
    <name type="common">Paecilomyces lilacinus</name>
    <dbReference type="NCBI Taxonomy" id="33203"/>
    <lineage>
        <taxon>Eukaryota</taxon>
        <taxon>Fungi</taxon>
        <taxon>Dikarya</taxon>
        <taxon>Ascomycota</taxon>
        <taxon>Pezizomycotina</taxon>
        <taxon>Sordariomycetes</taxon>
        <taxon>Hypocreomycetidae</taxon>
        <taxon>Hypocreales</taxon>
        <taxon>Ophiocordycipitaceae</taxon>
        <taxon>Purpureocillium</taxon>
    </lineage>
</organism>
<dbReference type="InterPro" id="IPR012677">
    <property type="entry name" value="Nucleotide-bd_a/b_plait_sf"/>
</dbReference>
<comment type="caution">
    <text evidence="4">The sequence shown here is derived from an EMBL/GenBank/DDBJ whole genome shotgun (WGS) entry which is preliminary data.</text>
</comment>
<evidence type="ECO:0000313" key="5">
    <source>
        <dbReference type="EMBL" id="OAQ94414.1"/>
    </source>
</evidence>
<feature type="region of interest" description="Disordered" evidence="2">
    <location>
        <begin position="1"/>
        <end position="60"/>
    </location>
</feature>
<dbReference type="CDD" id="cd00590">
    <property type="entry name" value="RRM_SF"/>
    <property type="match status" value="1"/>
</dbReference>
<dbReference type="EMBL" id="LSBI01000001">
    <property type="protein sequence ID" value="OAQ94414.1"/>
    <property type="molecule type" value="Genomic_DNA"/>
</dbReference>
<feature type="region of interest" description="Disordered" evidence="2">
    <location>
        <begin position="439"/>
        <end position="493"/>
    </location>
</feature>
<dbReference type="SUPFAM" id="SSF54928">
    <property type="entry name" value="RNA-binding domain, RBD"/>
    <property type="match status" value="2"/>
</dbReference>
<dbReference type="KEGG" id="plj:28882657"/>
<feature type="region of interest" description="Disordered" evidence="2">
    <location>
        <begin position="642"/>
        <end position="684"/>
    </location>
</feature>
<feature type="compositionally biased region" description="Low complexity" evidence="2">
    <location>
        <begin position="532"/>
        <end position="546"/>
    </location>
</feature>
<dbReference type="InterPro" id="IPR050907">
    <property type="entry name" value="SRSF"/>
</dbReference>
<feature type="compositionally biased region" description="Polar residues" evidence="2">
    <location>
        <begin position="461"/>
        <end position="471"/>
    </location>
</feature>
<dbReference type="Proteomes" id="UP000078240">
    <property type="component" value="Unassembled WGS sequence"/>
</dbReference>
<feature type="compositionally biased region" description="Low complexity" evidence="2">
    <location>
        <begin position="447"/>
        <end position="460"/>
    </location>
</feature>
<dbReference type="AlphaFoldDB" id="A0A179HA98"/>
<sequence>MSPTTPKSGKKPSLGDTLALHSVRKTASCEPLGKDAAASSDEDSNRGGGARFETASDILSPFPNSRLQAMKLASDGGTPRSNRSSTFMAFGSADDGDVFTDGSNEDTCADPRGNDATNLTVYSDGRNKVDPQTMYAGSACMFVANLPQHFSDNELEEEVTRVFGRFGTVFVKIKRDGRHMPFAFCQYRFDDEAQRAMREGKGAMILGRPCRTEMARAQSSFIVYKHSGQRTRHSEAADLLGRLGEISKTDFLEEGLRVAAGLPQAVIVTYKMYDAKRDPPRVFATDPTFCVKVFDPKTLAHNGTASAFRPRERGFLQQYDKDRRSVYMGNLPPTITKDVLQSLASSCGRVLEVQLHCKDVPGMNGQKTCFAFVEFARPDAPDELIEAMNKTFIDDYCIRVERKESRIIDTPRRAAPAGGPSRHAQTLTRRPRVGSFELEKPSDHHTVTTTGVRGPPGRRTQYASNSFTPGRTRQPRPSILGDSSSSGRGLFDAPVGHRAISDLNSDLQGAGSHTSQLSAKKSVDFDLSHRVVSNSSVESDNSVAEARSPTKTGTQNNAAATPSSSHPGTLAAAPSTEMMSPYSMVPWVPYPPQWAYPYMAAPLSPQASPPGMYPGYMPQAMYPGFDMFNPVMFSPGPMMPTFPGLPGSTGAPNNHSNNSHQADESNSAADGNNSESKNPERPAQ</sequence>
<evidence type="ECO:0000256" key="1">
    <source>
        <dbReference type="PROSITE-ProRule" id="PRU00176"/>
    </source>
</evidence>
<dbReference type="GO" id="GO:0003723">
    <property type="term" value="F:RNA binding"/>
    <property type="evidence" value="ECO:0007669"/>
    <property type="project" value="UniProtKB-UniRule"/>
</dbReference>
<name>A0A179HA98_PURLI</name>
<protein>
    <submittedName>
        <fullName evidence="4">RNA-binding protein</fullName>
    </submittedName>
</protein>
<dbReference type="EMBL" id="LSBH01000001">
    <property type="protein sequence ID" value="OAQ86451.1"/>
    <property type="molecule type" value="Genomic_DNA"/>
</dbReference>
<dbReference type="Pfam" id="PF00076">
    <property type="entry name" value="RRM_1"/>
    <property type="match status" value="2"/>
</dbReference>
<dbReference type="Proteomes" id="UP000078340">
    <property type="component" value="Unassembled WGS sequence"/>
</dbReference>
<dbReference type="PROSITE" id="PS50102">
    <property type="entry name" value="RRM"/>
    <property type="match status" value="2"/>
</dbReference>
<evidence type="ECO:0000313" key="6">
    <source>
        <dbReference type="Proteomes" id="UP000078240"/>
    </source>
</evidence>
<feature type="domain" description="RRM" evidence="3">
    <location>
        <begin position="139"/>
        <end position="217"/>
    </location>
</feature>
<dbReference type="GeneID" id="28882657"/>
<proteinExistence type="predicted"/>
<dbReference type="InterPro" id="IPR000504">
    <property type="entry name" value="RRM_dom"/>
</dbReference>